<evidence type="ECO:0000313" key="1">
    <source>
        <dbReference type="EMBL" id="KAF4742316.1"/>
    </source>
</evidence>
<feature type="non-terminal residue" evidence="1">
    <location>
        <position position="1"/>
    </location>
</feature>
<dbReference type="AlphaFoldDB" id="A0A7J6TD13"/>
<comment type="caution">
    <text evidence="1">The sequence shown here is derived from an EMBL/GenBank/DDBJ whole genome shotgun (WGS) entry which is preliminary data.</text>
</comment>
<organism evidence="1 2">
    <name type="scientific">Perkinsus olseni</name>
    <name type="common">Perkinsus atlanticus</name>
    <dbReference type="NCBI Taxonomy" id="32597"/>
    <lineage>
        <taxon>Eukaryota</taxon>
        <taxon>Sar</taxon>
        <taxon>Alveolata</taxon>
        <taxon>Perkinsozoa</taxon>
        <taxon>Perkinsea</taxon>
        <taxon>Perkinsida</taxon>
        <taxon>Perkinsidae</taxon>
        <taxon>Perkinsus</taxon>
    </lineage>
</organism>
<keyword evidence="2" id="KW-1185">Reference proteome</keyword>
<proteinExistence type="predicted"/>
<dbReference type="Proteomes" id="UP000553632">
    <property type="component" value="Unassembled WGS sequence"/>
</dbReference>
<accession>A0A7J6TD13</accession>
<evidence type="ECO:0000313" key="2">
    <source>
        <dbReference type="Proteomes" id="UP000553632"/>
    </source>
</evidence>
<dbReference type="InterPro" id="IPR011047">
    <property type="entry name" value="Quinoprotein_ADH-like_sf"/>
</dbReference>
<protein>
    <submittedName>
        <fullName evidence="1">DUF1620 super</fullName>
    </submittedName>
</protein>
<dbReference type="SUPFAM" id="SSF50998">
    <property type="entry name" value="Quinoprotein alcohol dehydrogenase-like"/>
    <property type="match status" value="1"/>
</dbReference>
<dbReference type="EMBL" id="JABANO010012139">
    <property type="protein sequence ID" value="KAF4742316.1"/>
    <property type="molecule type" value="Genomic_DNA"/>
</dbReference>
<reference evidence="1 2" key="1">
    <citation type="submission" date="2020-04" db="EMBL/GenBank/DDBJ databases">
        <title>Perkinsus olseni comparative genomics.</title>
        <authorList>
            <person name="Bogema D.R."/>
        </authorList>
    </citation>
    <scope>NUCLEOTIDE SEQUENCE [LARGE SCALE GENOMIC DNA]</scope>
    <source>
        <strain evidence="1 2">ATCC PRA-207</strain>
    </source>
</reference>
<sequence length="242" mass="26441">MLAEPKSFMKGDHVYTMKVGNDRQLEINFDDLSLRMKKGKEVIWTREESLSKPAQVVTLTEARSGSGASVGGLMDIIPTSSAELQVLLAKASEWFDNKVQSIGQQQQQLFSSEPAPLETAINGVVLGRQPGNERQLANLIGPHLKIGVVLSETGKVFALDLATSEILWSKMESKDCVIDRVKNGPKIWLRVSHSNGKYDFIEPTTGKVAQSGELPSSSSGHTYALNGTNFVGYYAGKEAWTL</sequence>
<name>A0A7J6TD13_PEROL</name>
<gene>
    <name evidence="1" type="primary">EMC1_2</name>
    <name evidence="1" type="ORF">FOZ63_010112</name>
</gene>